<keyword evidence="1" id="KW-1133">Transmembrane helix</keyword>
<dbReference type="AlphaFoldDB" id="A0A6N2XTR5"/>
<organism evidence="2">
    <name type="scientific">Enterocloster bolteae</name>
    <dbReference type="NCBI Taxonomy" id="208479"/>
    <lineage>
        <taxon>Bacteria</taxon>
        <taxon>Bacillati</taxon>
        <taxon>Bacillota</taxon>
        <taxon>Clostridia</taxon>
        <taxon>Lachnospirales</taxon>
        <taxon>Lachnospiraceae</taxon>
        <taxon>Enterocloster</taxon>
    </lineage>
</organism>
<accession>A0A6N2XTR5</accession>
<proteinExistence type="predicted"/>
<feature type="transmembrane region" description="Helical" evidence="1">
    <location>
        <begin position="38"/>
        <end position="57"/>
    </location>
</feature>
<keyword evidence="1" id="KW-0812">Transmembrane</keyword>
<protein>
    <submittedName>
        <fullName evidence="2">Uncharacterized protein</fullName>
    </submittedName>
</protein>
<evidence type="ECO:0000256" key="1">
    <source>
        <dbReference type="SAM" id="Phobius"/>
    </source>
</evidence>
<sequence>MFISGMDTVAKNPAMFITRCFYCVGENMFMFPFTKPSAFRIGCTALLCFCSFSNLLLRIRTASAAGGGIIPVFFLQRFLSMGFPVFCDFFLEFFFIPECLFMGNPFSHFFAVCTCLNMSGIYKNLLRIYQVEFHAVFQYLCEDLLKKIGIFKTAGIILPEGRKMWNRIHHIQTQKPTIRNIYFDLPNRLPHTFNSVKVLDKRDFDQHNWIHARSSISKAVFFLYKIINKIPVNGFIN</sequence>
<name>A0A6N2XTR5_9FIRM</name>
<reference evidence="2" key="1">
    <citation type="submission" date="2019-11" db="EMBL/GenBank/DDBJ databases">
        <authorList>
            <person name="Feng L."/>
        </authorList>
    </citation>
    <scope>NUCLEOTIDE SEQUENCE</scope>
    <source>
        <strain evidence="2">CbolteaeLFYP116</strain>
    </source>
</reference>
<dbReference type="EMBL" id="CACRTF010000023">
    <property type="protein sequence ID" value="VYT56548.1"/>
    <property type="molecule type" value="Genomic_DNA"/>
</dbReference>
<gene>
    <name evidence="2" type="ORF">CBLFYP116_00279</name>
</gene>
<evidence type="ECO:0000313" key="2">
    <source>
        <dbReference type="EMBL" id="VYT56548.1"/>
    </source>
</evidence>
<keyword evidence="1" id="KW-0472">Membrane</keyword>